<comment type="caution">
    <text evidence="1">The sequence shown here is derived from an EMBL/GenBank/DDBJ whole genome shotgun (WGS) entry which is preliminary data.</text>
</comment>
<dbReference type="Gene3D" id="3.40.50.2000">
    <property type="entry name" value="Glycogen Phosphorylase B"/>
    <property type="match status" value="1"/>
</dbReference>
<dbReference type="PANTHER" id="PTHR21015:SF22">
    <property type="entry name" value="GLYCOSYLTRANSFERASE"/>
    <property type="match status" value="1"/>
</dbReference>
<protein>
    <submittedName>
        <fullName evidence="1">Glycosyltransferase</fullName>
    </submittedName>
</protein>
<name>A0ABS9BXR1_9BACT</name>
<dbReference type="PANTHER" id="PTHR21015">
    <property type="entry name" value="UDP-N-ACETYLGLUCOSAMINE--N-ACETYLMURAMYL-(PENTAPEPTIDE) PYROPHOSPHORYL-UNDECAPRENOL N-ACETYLGLUCOSAMINE TRANSFERASE 1"/>
    <property type="match status" value="1"/>
</dbReference>
<dbReference type="Pfam" id="PF13528">
    <property type="entry name" value="Glyco_trans_1_3"/>
    <property type="match status" value="1"/>
</dbReference>
<organism evidence="1 2">
    <name type="scientific">Mariniradius sediminis</name>
    <dbReference type="NCBI Taxonomy" id="2909237"/>
    <lineage>
        <taxon>Bacteria</taxon>
        <taxon>Pseudomonadati</taxon>
        <taxon>Bacteroidota</taxon>
        <taxon>Cytophagia</taxon>
        <taxon>Cytophagales</taxon>
        <taxon>Cyclobacteriaceae</taxon>
        <taxon>Mariniradius</taxon>
    </lineage>
</organism>
<accession>A0ABS9BXR1</accession>
<sequence length="383" mass="43507">MKFLFIVQGEGRGHMTQAIALSQKLESWGHIVSAVCIGKSARRQIPAFVHQKISAPIYLFESPNFVTDEKQKSILLWKTITYNLGQINKYQKSLRIIDEQVNKYQPDVILNFYDILGGLYKLLYKHTGEFWTIGHQYLIEHPEFPFAPNQTLAKWLFKLNTNLTAIGASKKLALSFRNFASSSNKNLYILPPLLRREVKDLQPKNDDFFLCYMVNPGYGQEVINFATANPNIEIVAFWDHKSMPNGNKPVPNLIFHQVNDRLFLEKMASCKGLVSTAGFESICEAMYMGKPVMMVPVAGQYEQACNAMDAEISGAGIQSTDFDFRKLIEYIDQKGTEALDSKTWFDQFDSLFLKIIAENDKPPLNSSSVRRVKKSKAFGILSS</sequence>
<dbReference type="EMBL" id="JAKEVZ010000012">
    <property type="protein sequence ID" value="MCF1752416.1"/>
    <property type="molecule type" value="Genomic_DNA"/>
</dbReference>
<evidence type="ECO:0000313" key="2">
    <source>
        <dbReference type="Proteomes" id="UP001201449"/>
    </source>
</evidence>
<dbReference type="RefSeq" id="WP_234862311.1">
    <property type="nucleotide sequence ID" value="NZ_JAKEVZ010000012.1"/>
</dbReference>
<gene>
    <name evidence="1" type="ORF">L0U89_15250</name>
</gene>
<evidence type="ECO:0000313" key="1">
    <source>
        <dbReference type="EMBL" id="MCF1752416.1"/>
    </source>
</evidence>
<reference evidence="1 2" key="1">
    <citation type="submission" date="2022-01" db="EMBL/GenBank/DDBJ databases">
        <title>Mariniradius saccharolyticus sp. nov., isolated from sediment of a river.</title>
        <authorList>
            <person name="Liu H."/>
        </authorList>
    </citation>
    <scope>NUCLEOTIDE SEQUENCE [LARGE SCALE GENOMIC DNA]</scope>
    <source>
        <strain evidence="1 2">RY-2</strain>
    </source>
</reference>
<keyword evidence="2" id="KW-1185">Reference proteome</keyword>
<proteinExistence type="predicted"/>
<dbReference type="Proteomes" id="UP001201449">
    <property type="component" value="Unassembled WGS sequence"/>
</dbReference>
<dbReference type="SUPFAM" id="SSF53756">
    <property type="entry name" value="UDP-Glycosyltransferase/glycogen phosphorylase"/>
    <property type="match status" value="1"/>
</dbReference>